<dbReference type="AlphaFoldDB" id="A0A432LSY7"/>
<reference evidence="6 7" key="1">
    <citation type="submission" date="2018-12" db="EMBL/GenBank/DDBJ databases">
        <title>Dyella dinghuensis sp. nov. DHOA06 and Dyella choica sp. nov. 4M-K27, isolated from forest soil.</title>
        <authorList>
            <person name="Qiu L.-H."/>
            <person name="Gao Z.-H."/>
        </authorList>
    </citation>
    <scope>NUCLEOTIDE SEQUENCE [LARGE SCALE GENOMIC DNA]</scope>
    <source>
        <strain evidence="6 7">DHOA06</strain>
    </source>
</reference>
<dbReference type="GO" id="GO:0009289">
    <property type="term" value="C:pilus"/>
    <property type="evidence" value="ECO:0007669"/>
    <property type="project" value="UniProtKB-SubCell"/>
</dbReference>
<dbReference type="RefSeq" id="WP_126673341.1">
    <property type="nucleotide sequence ID" value="NZ_RYZR01000005.1"/>
</dbReference>
<dbReference type="SUPFAM" id="SSF49401">
    <property type="entry name" value="Bacterial adhesins"/>
    <property type="match status" value="1"/>
</dbReference>
<dbReference type="PANTHER" id="PTHR33420:SF3">
    <property type="entry name" value="FIMBRIAL SUBUNIT ELFA"/>
    <property type="match status" value="1"/>
</dbReference>
<feature type="chain" id="PRO_5019019648" evidence="5">
    <location>
        <begin position="24"/>
        <end position="172"/>
    </location>
</feature>
<dbReference type="InterPro" id="IPR050263">
    <property type="entry name" value="Bact_Fimbrial_Adh_Pro"/>
</dbReference>
<evidence type="ECO:0000256" key="2">
    <source>
        <dbReference type="ARBA" id="ARBA00006671"/>
    </source>
</evidence>
<comment type="caution">
    <text evidence="6">The sequence shown here is derived from an EMBL/GenBank/DDBJ whole genome shotgun (WGS) entry which is preliminary data.</text>
</comment>
<comment type="similarity">
    <text evidence="2">Belongs to the fimbrial protein family.</text>
</comment>
<evidence type="ECO:0000256" key="5">
    <source>
        <dbReference type="SAM" id="SignalP"/>
    </source>
</evidence>
<dbReference type="InterPro" id="IPR008966">
    <property type="entry name" value="Adhesion_dom_sf"/>
</dbReference>
<comment type="subcellular location">
    <subcellularLocation>
        <location evidence="1">Fimbrium</location>
    </subcellularLocation>
</comment>
<evidence type="ECO:0000256" key="1">
    <source>
        <dbReference type="ARBA" id="ARBA00004561"/>
    </source>
</evidence>
<evidence type="ECO:0000313" key="7">
    <source>
        <dbReference type="Proteomes" id="UP000267077"/>
    </source>
</evidence>
<keyword evidence="3 5" id="KW-0732">Signal</keyword>
<dbReference type="EMBL" id="RYZR01000005">
    <property type="protein sequence ID" value="RUL64062.1"/>
    <property type="molecule type" value="Genomic_DNA"/>
</dbReference>
<dbReference type="Proteomes" id="UP000267077">
    <property type="component" value="Unassembled WGS sequence"/>
</dbReference>
<dbReference type="PANTHER" id="PTHR33420">
    <property type="entry name" value="FIMBRIAL SUBUNIT ELFA-RELATED"/>
    <property type="match status" value="1"/>
</dbReference>
<evidence type="ECO:0000256" key="3">
    <source>
        <dbReference type="ARBA" id="ARBA00022729"/>
    </source>
</evidence>
<evidence type="ECO:0000256" key="4">
    <source>
        <dbReference type="ARBA" id="ARBA00023263"/>
    </source>
</evidence>
<dbReference type="Gene3D" id="2.60.40.1090">
    <property type="entry name" value="Fimbrial-type adhesion domain"/>
    <property type="match status" value="1"/>
</dbReference>
<accession>A0A432LSY7</accession>
<evidence type="ECO:0000313" key="6">
    <source>
        <dbReference type="EMBL" id="RUL64062.1"/>
    </source>
</evidence>
<feature type="signal peptide" evidence="5">
    <location>
        <begin position="1"/>
        <end position="23"/>
    </location>
</feature>
<protein>
    <submittedName>
        <fullName evidence="6">Type 1 fimbrial protein</fullName>
    </submittedName>
</protein>
<dbReference type="GO" id="GO:0043709">
    <property type="term" value="P:cell adhesion involved in single-species biofilm formation"/>
    <property type="evidence" value="ECO:0007669"/>
    <property type="project" value="TreeGrafter"/>
</dbReference>
<keyword evidence="7" id="KW-1185">Reference proteome</keyword>
<name>A0A432LSY7_9GAMM</name>
<sequence>MRTFTLKLAIATSLLCVASFAQAQTTFNITGTITPGTCSISVNSGNPINVGTFNAASFTGTYQSGFITPVNIAYSGCSQGMQSITFKFTGTADKTTGGNVSYWDSGLPGAPFELRDTSSTGAVLLPSGANTIVISNPGTSGTRPLTAQFHQTGSLTKTGAGSATVTLGVTYL</sequence>
<organism evidence="6 7">
    <name type="scientific">Dyella dinghuensis</name>
    <dbReference type="NCBI Taxonomy" id="1920169"/>
    <lineage>
        <taxon>Bacteria</taxon>
        <taxon>Pseudomonadati</taxon>
        <taxon>Pseudomonadota</taxon>
        <taxon>Gammaproteobacteria</taxon>
        <taxon>Lysobacterales</taxon>
        <taxon>Rhodanobacteraceae</taxon>
        <taxon>Dyella</taxon>
    </lineage>
</organism>
<dbReference type="InterPro" id="IPR036937">
    <property type="entry name" value="Adhesion_dom_fimbrial_sf"/>
</dbReference>
<proteinExistence type="inferred from homology"/>
<gene>
    <name evidence="6" type="ORF">EKH79_08355</name>
</gene>
<keyword evidence="4" id="KW-0281">Fimbrium</keyword>